<evidence type="ECO:0000259" key="4">
    <source>
        <dbReference type="Pfam" id="PF00501"/>
    </source>
</evidence>
<evidence type="ECO:0000313" key="6">
    <source>
        <dbReference type="Proteomes" id="UP000247465"/>
    </source>
</evidence>
<dbReference type="AlphaFoldDB" id="A0A2Z4ANU9"/>
<feature type="transmembrane region" description="Helical" evidence="3">
    <location>
        <begin position="153"/>
        <end position="172"/>
    </location>
</feature>
<dbReference type="KEGG" id="mtar:DF168_00433"/>
<keyword evidence="2" id="KW-0436">Ligase</keyword>
<dbReference type="PROSITE" id="PS00455">
    <property type="entry name" value="AMP_BINDING"/>
    <property type="match status" value="1"/>
</dbReference>
<evidence type="ECO:0000256" key="1">
    <source>
        <dbReference type="ARBA" id="ARBA00006432"/>
    </source>
</evidence>
<dbReference type="InterPro" id="IPR045851">
    <property type="entry name" value="AMP-bd_C_sf"/>
</dbReference>
<evidence type="ECO:0000256" key="2">
    <source>
        <dbReference type="ARBA" id="ARBA00022598"/>
    </source>
</evidence>
<evidence type="ECO:0000256" key="3">
    <source>
        <dbReference type="SAM" id="Phobius"/>
    </source>
</evidence>
<organism evidence="5 6">
    <name type="scientific">Candidatus Moanibacter tarae</name>
    <dbReference type="NCBI Taxonomy" id="2200854"/>
    <lineage>
        <taxon>Bacteria</taxon>
        <taxon>Pseudomonadati</taxon>
        <taxon>Verrucomicrobiota</taxon>
        <taxon>Opitutia</taxon>
        <taxon>Puniceicoccales</taxon>
        <taxon>Puniceicoccales incertae sedis</taxon>
        <taxon>Candidatus Moanibacter</taxon>
    </lineage>
</organism>
<accession>A0A2Z4ANU9</accession>
<keyword evidence="3" id="KW-0472">Membrane</keyword>
<comment type="similarity">
    <text evidence="1">Belongs to the ATP-dependent AMP-binding enzyme family.</text>
</comment>
<feature type="domain" description="AMP-dependent synthetase/ligase" evidence="4">
    <location>
        <begin position="26"/>
        <end position="400"/>
    </location>
</feature>
<dbReference type="GO" id="GO:0016405">
    <property type="term" value="F:CoA-ligase activity"/>
    <property type="evidence" value="ECO:0007669"/>
    <property type="project" value="TreeGrafter"/>
</dbReference>
<proteinExistence type="inferred from homology"/>
<dbReference type="InterPro" id="IPR042099">
    <property type="entry name" value="ANL_N_sf"/>
</dbReference>
<dbReference type="PANTHER" id="PTHR24096:SF149">
    <property type="entry name" value="AMP-BINDING DOMAIN-CONTAINING PROTEIN-RELATED"/>
    <property type="match status" value="1"/>
</dbReference>
<dbReference type="PANTHER" id="PTHR24096">
    <property type="entry name" value="LONG-CHAIN-FATTY-ACID--COA LIGASE"/>
    <property type="match status" value="1"/>
</dbReference>
<dbReference type="Proteomes" id="UP000247465">
    <property type="component" value="Chromosome"/>
</dbReference>
<reference evidence="5 6" key="1">
    <citation type="submission" date="2018-06" db="EMBL/GenBank/DDBJ databases">
        <title>Draft Genome Sequence of a Novel Marine Bacterium Related to the Verrucomicrobia.</title>
        <authorList>
            <person name="Vosseberg J."/>
            <person name="Martijn J."/>
            <person name="Ettema T.J.G."/>
        </authorList>
    </citation>
    <scope>NUCLEOTIDE SEQUENCE [LARGE SCALE GENOMIC DNA]</scope>
    <source>
        <strain evidence="5">TARA_B100001123</strain>
    </source>
</reference>
<keyword evidence="3" id="KW-1133">Transmembrane helix</keyword>
<dbReference type="InterPro" id="IPR000873">
    <property type="entry name" value="AMP-dep_synth/lig_dom"/>
</dbReference>
<protein>
    <submittedName>
        <fullName evidence="5">Bifunctional protein Aas</fullName>
    </submittedName>
</protein>
<keyword evidence="3" id="KW-0812">Transmembrane</keyword>
<evidence type="ECO:0000313" key="5">
    <source>
        <dbReference type="EMBL" id="AWT59252.1"/>
    </source>
</evidence>
<gene>
    <name evidence="5" type="primary">aas</name>
    <name evidence="5" type="ORF">DF168_00433</name>
</gene>
<dbReference type="Gene3D" id="3.30.300.30">
    <property type="match status" value="1"/>
</dbReference>
<name>A0A2Z4ANU9_9BACT</name>
<dbReference type="SUPFAM" id="SSF56801">
    <property type="entry name" value="Acetyl-CoA synthetase-like"/>
    <property type="match status" value="1"/>
</dbReference>
<dbReference type="Gene3D" id="3.40.50.12780">
    <property type="entry name" value="N-terminal domain of ligase-like"/>
    <property type="match status" value="1"/>
</dbReference>
<dbReference type="EMBL" id="CP029803">
    <property type="protein sequence ID" value="AWT59252.1"/>
    <property type="molecule type" value="Genomic_DNA"/>
</dbReference>
<sequence>MIDHGEAEYQNQTFLRSHLAERSFRALARRPGRSIVIDRTVERRVFTAGKLLAVSMMLSKFWRQTIPGKRVGIILPPGVGAFVANLAVVFSGKVPVNLNFTAGRSSIESSINRSDIETIITADAVKEKVQDVPWVEDTRDLSREISKLSKLSIFSWLILVWIFPVGLILKLFSIPSEGDREEAALLFSSGSTGEPKGVILTHRNILSNCQQISDCGLLGKNETVMACLPMFHSFGFTVTLWCPILYDFRVATVPSPLETRRIVQVVKEEKVSIIVGAPTFFRPYFRQAKPDDLKSLNIVIAGAEKTPAGFKERWEEQFGSTYLEGYGLTETSPVVSTNLLESFVPEYLPKGGPVSRTGSVGRLFPGMAAKIVDIESGKEMLANEVGILELRGPNIFQGYLGDADKTRKTIRNGWLTTGDLARIDDDGFIFIEGRIRRFSKIGGEAVPHGTIEEYIAEAFGISDSECPSIAVTGITDEKKGEALVLLTTEDISVGEVREKLTSAGLPNLWIPRKIKKVSEIPCLASGKLDLGAIEKIAAES</sequence>
<dbReference type="InterPro" id="IPR020845">
    <property type="entry name" value="AMP-binding_CS"/>
</dbReference>
<dbReference type="Pfam" id="PF00501">
    <property type="entry name" value="AMP-binding"/>
    <property type="match status" value="1"/>
</dbReference>